<dbReference type="EMBL" id="MU864377">
    <property type="protein sequence ID" value="KAK4189277.1"/>
    <property type="molecule type" value="Genomic_DNA"/>
</dbReference>
<reference evidence="1" key="1">
    <citation type="journal article" date="2023" name="Mol. Phylogenet. Evol.">
        <title>Genome-scale phylogeny and comparative genomics of the fungal order Sordariales.</title>
        <authorList>
            <person name="Hensen N."/>
            <person name="Bonometti L."/>
            <person name="Westerberg I."/>
            <person name="Brannstrom I.O."/>
            <person name="Guillou S."/>
            <person name="Cros-Aarteil S."/>
            <person name="Calhoun S."/>
            <person name="Haridas S."/>
            <person name="Kuo A."/>
            <person name="Mondo S."/>
            <person name="Pangilinan J."/>
            <person name="Riley R."/>
            <person name="LaButti K."/>
            <person name="Andreopoulos B."/>
            <person name="Lipzen A."/>
            <person name="Chen C."/>
            <person name="Yan M."/>
            <person name="Daum C."/>
            <person name="Ng V."/>
            <person name="Clum A."/>
            <person name="Steindorff A."/>
            <person name="Ohm R.A."/>
            <person name="Martin F."/>
            <person name="Silar P."/>
            <person name="Natvig D.O."/>
            <person name="Lalanne C."/>
            <person name="Gautier V."/>
            <person name="Ament-Velasquez S.L."/>
            <person name="Kruys A."/>
            <person name="Hutchinson M.I."/>
            <person name="Powell A.J."/>
            <person name="Barry K."/>
            <person name="Miller A.N."/>
            <person name="Grigoriev I.V."/>
            <person name="Debuchy R."/>
            <person name="Gladieux P."/>
            <person name="Hiltunen Thoren M."/>
            <person name="Johannesson H."/>
        </authorList>
    </citation>
    <scope>NUCLEOTIDE SEQUENCE</scope>
    <source>
        <strain evidence="1">PSN309</strain>
    </source>
</reference>
<reference evidence="1" key="2">
    <citation type="submission" date="2023-05" db="EMBL/GenBank/DDBJ databases">
        <authorList>
            <consortium name="Lawrence Berkeley National Laboratory"/>
            <person name="Steindorff A."/>
            <person name="Hensen N."/>
            <person name="Bonometti L."/>
            <person name="Westerberg I."/>
            <person name="Brannstrom I.O."/>
            <person name="Guillou S."/>
            <person name="Cros-Aarteil S."/>
            <person name="Calhoun S."/>
            <person name="Haridas S."/>
            <person name="Kuo A."/>
            <person name="Mondo S."/>
            <person name="Pangilinan J."/>
            <person name="Riley R."/>
            <person name="Labutti K."/>
            <person name="Andreopoulos B."/>
            <person name="Lipzen A."/>
            <person name="Chen C."/>
            <person name="Yanf M."/>
            <person name="Daum C."/>
            <person name="Ng V."/>
            <person name="Clum A."/>
            <person name="Ohm R."/>
            <person name="Martin F."/>
            <person name="Silar P."/>
            <person name="Natvig D."/>
            <person name="Lalanne C."/>
            <person name="Gautier V."/>
            <person name="Ament-Velasquez S.L."/>
            <person name="Kruys A."/>
            <person name="Hutchinson M.I."/>
            <person name="Powell A.J."/>
            <person name="Barry K."/>
            <person name="Miller A.N."/>
            <person name="Grigoriev I.V."/>
            <person name="Debuchy R."/>
            <person name="Gladieux P."/>
            <person name="Thoren M.H."/>
            <person name="Johannesson H."/>
        </authorList>
    </citation>
    <scope>NUCLEOTIDE SEQUENCE</scope>
    <source>
        <strain evidence="1">PSN309</strain>
    </source>
</reference>
<evidence type="ECO:0000313" key="2">
    <source>
        <dbReference type="Proteomes" id="UP001302126"/>
    </source>
</evidence>
<sequence length="85" mass="9072">WSYTPYASTTSCIGSTVIGAVQGFSSSACWNTDPSYGRAHIFTNGFCTFRGYTRAGCPEAYGVNLGSGVNICTAARYLSYKVNCI</sequence>
<dbReference type="Proteomes" id="UP001302126">
    <property type="component" value="Unassembled WGS sequence"/>
</dbReference>
<organism evidence="1 2">
    <name type="scientific">Podospora australis</name>
    <dbReference type="NCBI Taxonomy" id="1536484"/>
    <lineage>
        <taxon>Eukaryota</taxon>
        <taxon>Fungi</taxon>
        <taxon>Dikarya</taxon>
        <taxon>Ascomycota</taxon>
        <taxon>Pezizomycotina</taxon>
        <taxon>Sordariomycetes</taxon>
        <taxon>Sordariomycetidae</taxon>
        <taxon>Sordariales</taxon>
        <taxon>Podosporaceae</taxon>
        <taxon>Podospora</taxon>
    </lineage>
</organism>
<evidence type="ECO:0000313" key="1">
    <source>
        <dbReference type="EMBL" id="KAK4189277.1"/>
    </source>
</evidence>
<feature type="non-terminal residue" evidence="1">
    <location>
        <position position="1"/>
    </location>
</feature>
<proteinExistence type="predicted"/>
<protein>
    <submittedName>
        <fullName evidence="1">Uncharacterized protein</fullName>
    </submittedName>
</protein>
<dbReference type="AlphaFoldDB" id="A0AAN7AKE3"/>
<gene>
    <name evidence="1" type="ORF">QBC35DRAFT_380580</name>
</gene>
<accession>A0AAN7AKE3</accession>
<name>A0AAN7AKE3_9PEZI</name>
<keyword evidence="2" id="KW-1185">Reference proteome</keyword>
<comment type="caution">
    <text evidence="1">The sequence shown here is derived from an EMBL/GenBank/DDBJ whole genome shotgun (WGS) entry which is preliminary data.</text>
</comment>